<dbReference type="EMBL" id="CP110820">
    <property type="protein sequence ID" value="WPX95912.1"/>
    <property type="molecule type" value="Genomic_DNA"/>
</dbReference>
<dbReference type="SFLD" id="SFLDF00288">
    <property type="entry name" value="HemN-like__clustered_with_nucl"/>
    <property type="match status" value="1"/>
</dbReference>
<keyword evidence="9 10" id="KW-0143">Chaperone</keyword>
<evidence type="ECO:0000313" key="12">
    <source>
        <dbReference type="EMBL" id="WPX95912.1"/>
    </source>
</evidence>
<keyword evidence="5 10" id="KW-0949">S-adenosyl-L-methionine</keyword>
<dbReference type="RefSeq" id="WP_323732908.1">
    <property type="nucleotide sequence ID" value="NZ_CP110820.1"/>
</dbReference>
<dbReference type="InterPro" id="IPR013785">
    <property type="entry name" value="Aldolase_TIM"/>
</dbReference>
<dbReference type="SFLD" id="SFLDF00562">
    <property type="entry name" value="HemN-like__clustered_with_heat"/>
    <property type="match status" value="1"/>
</dbReference>
<comment type="cofactor">
    <cofactor evidence="1">
        <name>[4Fe-4S] cluster</name>
        <dbReference type="ChEBI" id="CHEBI:49883"/>
    </cofactor>
</comment>
<organism evidence="12 13">
    <name type="scientific">Candidatus Bandiella euplotis</name>
    <dbReference type="NCBI Taxonomy" id="1664265"/>
    <lineage>
        <taxon>Bacteria</taxon>
        <taxon>Pseudomonadati</taxon>
        <taxon>Pseudomonadota</taxon>
        <taxon>Alphaproteobacteria</taxon>
        <taxon>Rickettsiales</taxon>
        <taxon>Candidatus Midichloriaceae</taxon>
        <taxon>Candidatus Bandiella</taxon>
    </lineage>
</organism>
<dbReference type="PROSITE" id="PS51918">
    <property type="entry name" value="RADICAL_SAM"/>
    <property type="match status" value="1"/>
</dbReference>
<evidence type="ECO:0000259" key="11">
    <source>
        <dbReference type="PROSITE" id="PS51918"/>
    </source>
</evidence>
<dbReference type="SFLD" id="SFLDS00029">
    <property type="entry name" value="Radical_SAM"/>
    <property type="match status" value="1"/>
</dbReference>
<evidence type="ECO:0000256" key="2">
    <source>
        <dbReference type="ARBA" id="ARBA00006100"/>
    </source>
</evidence>
<dbReference type="InterPro" id="IPR034505">
    <property type="entry name" value="Coproporphyrinogen-III_oxidase"/>
</dbReference>
<protein>
    <recommendedName>
        <fullName evidence="3 10">Heme chaperone HemW</fullName>
    </recommendedName>
</protein>
<evidence type="ECO:0000256" key="6">
    <source>
        <dbReference type="ARBA" id="ARBA00022723"/>
    </source>
</evidence>
<evidence type="ECO:0000256" key="1">
    <source>
        <dbReference type="ARBA" id="ARBA00001966"/>
    </source>
</evidence>
<dbReference type="InterPro" id="IPR004559">
    <property type="entry name" value="HemW-like"/>
</dbReference>
<reference evidence="12 13" key="1">
    <citation type="submission" date="2022-11" db="EMBL/GenBank/DDBJ databases">
        <title>Host association and intracellularity evolved multiple times independently in the Rickettsiales.</title>
        <authorList>
            <person name="Castelli M."/>
            <person name="Nardi T."/>
            <person name="Gammuto L."/>
            <person name="Bellinzona G."/>
            <person name="Sabaneyeva E."/>
            <person name="Potekhin A."/>
            <person name="Serra V."/>
            <person name="Petroni G."/>
            <person name="Sassera D."/>
        </authorList>
    </citation>
    <scope>NUCLEOTIDE SEQUENCE [LARGE SCALE GENOMIC DNA]</scope>
    <source>
        <strain evidence="12 13">NDG2</strain>
    </source>
</reference>
<keyword evidence="10" id="KW-0963">Cytoplasm</keyword>
<evidence type="ECO:0000256" key="3">
    <source>
        <dbReference type="ARBA" id="ARBA00017228"/>
    </source>
</evidence>
<evidence type="ECO:0000256" key="8">
    <source>
        <dbReference type="ARBA" id="ARBA00023014"/>
    </source>
</evidence>
<dbReference type="InterPro" id="IPR010723">
    <property type="entry name" value="HemN_C"/>
</dbReference>
<dbReference type="NCBIfam" id="TIGR00539">
    <property type="entry name" value="hemN_rel"/>
    <property type="match status" value="1"/>
</dbReference>
<evidence type="ECO:0000256" key="9">
    <source>
        <dbReference type="ARBA" id="ARBA00023186"/>
    </source>
</evidence>
<name>A0ABZ0UK92_9RICK</name>
<sequence>MKNELSIYIHWPFCKTKCPYCDFNSHENDSIDHDIWQEAYLREIDLYGEMIANKKVKTIFFGGGTPSLMRPHTVDAILTKIASKTDVSDEVEITLEANPNSIERESFYSFKQAGINRVSIGVQSFKDENLKFLGRSHSYQDAVKAIDIACSVFSNYSFDLIYALPNQTVNEWEKELSFALQYIAHHISCYQLTIEKGTQFFTEHRRKAFCLPNEEISASMYELTHNILKTRAIHQYEVSNYAKDGFECKHNMVYWKLGDYIGIGPGAHGRYETNDVVYSCINCYSPSKWRESLKNGKLPIQSKKMVTNEEQRVEKLVMGLRLNEGININTIQNKPVAEKLVNEGFLTCNKDMLATTLKGRLVLNAILSDILGPIA</sequence>
<proteinExistence type="inferred from homology"/>
<feature type="domain" description="Radical SAM core" evidence="11">
    <location>
        <begin position="1"/>
        <end position="234"/>
    </location>
</feature>
<keyword evidence="7 10" id="KW-0408">Iron</keyword>
<dbReference type="InterPro" id="IPR058240">
    <property type="entry name" value="rSAM_sf"/>
</dbReference>
<evidence type="ECO:0000256" key="4">
    <source>
        <dbReference type="ARBA" id="ARBA00022617"/>
    </source>
</evidence>
<evidence type="ECO:0000256" key="10">
    <source>
        <dbReference type="RuleBase" id="RU364116"/>
    </source>
</evidence>
<comment type="function">
    <text evidence="10">Probably acts as a heme chaperone, transferring heme to an unknown acceptor. Binds one molecule of heme per monomer, possibly covalently. Binds 1 [4Fe-4S] cluster. The cluster is coordinated with 3 cysteines and an exchangeable S-adenosyl-L-methionine.</text>
</comment>
<keyword evidence="10" id="KW-0004">4Fe-4S</keyword>
<evidence type="ECO:0000256" key="5">
    <source>
        <dbReference type="ARBA" id="ARBA00022691"/>
    </source>
</evidence>
<dbReference type="Gene3D" id="3.20.20.70">
    <property type="entry name" value="Aldolase class I"/>
    <property type="match status" value="1"/>
</dbReference>
<comment type="similarity">
    <text evidence="2">Belongs to the anaerobic coproporphyrinogen-III oxidase family. HemW subfamily.</text>
</comment>
<dbReference type="InterPro" id="IPR007197">
    <property type="entry name" value="rSAM"/>
</dbReference>
<dbReference type="PANTHER" id="PTHR13932:SF5">
    <property type="entry name" value="RADICAL S-ADENOSYL METHIONINE DOMAIN-CONTAINING PROTEIN 1, MITOCHONDRIAL"/>
    <property type="match status" value="1"/>
</dbReference>
<dbReference type="SUPFAM" id="SSF102114">
    <property type="entry name" value="Radical SAM enzymes"/>
    <property type="match status" value="1"/>
</dbReference>
<accession>A0ABZ0UK92</accession>
<evidence type="ECO:0000256" key="7">
    <source>
        <dbReference type="ARBA" id="ARBA00023004"/>
    </source>
</evidence>
<dbReference type="Proteomes" id="UP001327219">
    <property type="component" value="Chromosome"/>
</dbReference>
<dbReference type="Pfam" id="PF06969">
    <property type="entry name" value="HemN_C"/>
    <property type="match status" value="1"/>
</dbReference>
<dbReference type="InterPro" id="IPR006638">
    <property type="entry name" value="Elp3/MiaA/NifB-like_rSAM"/>
</dbReference>
<keyword evidence="6 10" id="KW-0479">Metal-binding</keyword>
<dbReference type="SFLD" id="SFLDG01065">
    <property type="entry name" value="anaerobic_coproporphyrinogen-I"/>
    <property type="match status" value="1"/>
</dbReference>
<dbReference type="PANTHER" id="PTHR13932">
    <property type="entry name" value="COPROPORPHYRINIGEN III OXIDASE"/>
    <property type="match status" value="1"/>
</dbReference>
<dbReference type="SMART" id="SM00729">
    <property type="entry name" value="Elp3"/>
    <property type="match status" value="1"/>
</dbReference>
<dbReference type="CDD" id="cd01335">
    <property type="entry name" value="Radical_SAM"/>
    <property type="match status" value="1"/>
</dbReference>
<gene>
    <name evidence="12" type="ORF">Bandiella_00012</name>
</gene>
<keyword evidence="4 10" id="KW-0349">Heme</keyword>
<evidence type="ECO:0000313" key="13">
    <source>
        <dbReference type="Proteomes" id="UP001327219"/>
    </source>
</evidence>
<keyword evidence="13" id="KW-1185">Reference proteome</keyword>
<keyword evidence="8 10" id="KW-0411">Iron-sulfur</keyword>
<comment type="subcellular location">
    <subcellularLocation>
        <location evidence="10">Cytoplasm</location>
    </subcellularLocation>
</comment>
<dbReference type="Pfam" id="PF04055">
    <property type="entry name" value="Radical_SAM"/>
    <property type="match status" value="1"/>
</dbReference>